<evidence type="ECO:0000256" key="1">
    <source>
        <dbReference type="ARBA" id="ARBA00023125"/>
    </source>
</evidence>
<evidence type="ECO:0000259" key="3">
    <source>
        <dbReference type="PROSITE" id="PS50977"/>
    </source>
</evidence>
<dbReference type="AlphaFoldDB" id="A0A7I9VE75"/>
<dbReference type="SUPFAM" id="SSF46689">
    <property type="entry name" value="Homeodomain-like"/>
    <property type="match status" value="1"/>
</dbReference>
<protein>
    <submittedName>
        <fullName evidence="4">TetR family transcriptional regulator</fullName>
    </submittedName>
</protein>
<organism evidence="4 5">
    <name type="scientific">Gordonia spumicola</name>
    <dbReference type="NCBI Taxonomy" id="589161"/>
    <lineage>
        <taxon>Bacteria</taxon>
        <taxon>Bacillati</taxon>
        <taxon>Actinomycetota</taxon>
        <taxon>Actinomycetes</taxon>
        <taxon>Mycobacteriales</taxon>
        <taxon>Gordoniaceae</taxon>
        <taxon>Gordonia</taxon>
    </lineage>
</organism>
<keyword evidence="1 2" id="KW-0238">DNA-binding</keyword>
<sequence length="214" mass="22911">MPIRPATHRASGQAKRAALLQAAIDVVAEKGIAGATHRAVATRAGVPLSTTSYFFTSIDDLMAAAFQVVADRAEARVEERIESLTGAGLNLDDTIDRLVDLLVATPQRDVAAQFEMYLESARRPELRATAHQLMDATERSAEFALGKLGIANTAARARLVVATLDGLALHRQARPSPESDRELVHDALHALVESFLAADAKRGSGDGESRLPRP</sequence>
<dbReference type="Gene3D" id="1.10.357.10">
    <property type="entry name" value="Tetracycline Repressor, domain 2"/>
    <property type="match status" value="1"/>
</dbReference>
<evidence type="ECO:0000256" key="2">
    <source>
        <dbReference type="PROSITE-ProRule" id="PRU00335"/>
    </source>
</evidence>
<dbReference type="InterPro" id="IPR009057">
    <property type="entry name" value="Homeodomain-like_sf"/>
</dbReference>
<gene>
    <name evidence="4" type="ORF">nbrc107696_39070</name>
</gene>
<accession>A0A7I9VE75</accession>
<dbReference type="PANTHER" id="PTHR30055">
    <property type="entry name" value="HTH-TYPE TRANSCRIPTIONAL REGULATOR RUTR"/>
    <property type="match status" value="1"/>
</dbReference>
<comment type="caution">
    <text evidence="4">The sequence shown here is derived from an EMBL/GenBank/DDBJ whole genome shotgun (WGS) entry which is preliminary data.</text>
</comment>
<dbReference type="SUPFAM" id="SSF48498">
    <property type="entry name" value="Tetracyclin repressor-like, C-terminal domain"/>
    <property type="match status" value="1"/>
</dbReference>
<keyword evidence="5" id="KW-1185">Reference proteome</keyword>
<dbReference type="Pfam" id="PF17940">
    <property type="entry name" value="TetR_C_31"/>
    <property type="match status" value="1"/>
</dbReference>
<dbReference type="Proteomes" id="UP000444960">
    <property type="component" value="Unassembled WGS sequence"/>
</dbReference>
<dbReference type="PROSITE" id="PS50977">
    <property type="entry name" value="HTH_TETR_2"/>
    <property type="match status" value="1"/>
</dbReference>
<dbReference type="InterPro" id="IPR001647">
    <property type="entry name" value="HTH_TetR"/>
</dbReference>
<dbReference type="RefSeq" id="WP_161896969.1">
    <property type="nucleotide sequence ID" value="NZ_BJOV01000005.1"/>
</dbReference>
<dbReference type="GO" id="GO:0003700">
    <property type="term" value="F:DNA-binding transcription factor activity"/>
    <property type="evidence" value="ECO:0007669"/>
    <property type="project" value="TreeGrafter"/>
</dbReference>
<dbReference type="OrthoDB" id="6929199at2"/>
<dbReference type="InterPro" id="IPR036271">
    <property type="entry name" value="Tet_transcr_reg_TetR-rel_C_sf"/>
</dbReference>
<evidence type="ECO:0000313" key="5">
    <source>
        <dbReference type="Proteomes" id="UP000444960"/>
    </source>
</evidence>
<evidence type="ECO:0000313" key="4">
    <source>
        <dbReference type="EMBL" id="GEE03461.1"/>
    </source>
</evidence>
<dbReference type="InterPro" id="IPR050109">
    <property type="entry name" value="HTH-type_TetR-like_transc_reg"/>
</dbReference>
<reference evidence="5" key="1">
    <citation type="submission" date="2019-06" db="EMBL/GenBank/DDBJ databases">
        <title>Gordonia isolated from sludge of a wastewater treatment plant.</title>
        <authorList>
            <person name="Tamura T."/>
            <person name="Aoyama K."/>
            <person name="Kang Y."/>
            <person name="Saito S."/>
            <person name="Akiyama N."/>
            <person name="Yazawa K."/>
            <person name="Gonoi T."/>
            <person name="Mikami Y."/>
        </authorList>
    </citation>
    <scope>NUCLEOTIDE SEQUENCE [LARGE SCALE GENOMIC DNA]</scope>
    <source>
        <strain evidence="5">NBRC 107696</strain>
    </source>
</reference>
<proteinExistence type="predicted"/>
<dbReference type="InterPro" id="IPR041583">
    <property type="entry name" value="TetR_C_31"/>
</dbReference>
<feature type="domain" description="HTH tetR-type" evidence="3">
    <location>
        <begin position="13"/>
        <end position="73"/>
    </location>
</feature>
<dbReference type="PANTHER" id="PTHR30055:SF231">
    <property type="entry name" value="TRANSCRIPTIONAL REGULATORY PROTEIN (PROBABLY DEOR-FAMILY)-RELATED"/>
    <property type="match status" value="1"/>
</dbReference>
<feature type="DNA-binding region" description="H-T-H motif" evidence="2">
    <location>
        <begin position="36"/>
        <end position="55"/>
    </location>
</feature>
<name>A0A7I9VE75_9ACTN</name>
<dbReference type="Pfam" id="PF00440">
    <property type="entry name" value="TetR_N"/>
    <property type="match status" value="1"/>
</dbReference>
<dbReference type="EMBL" id="BJOV01000005">
    <property type="protein sequence ID" value="GEE03461.1"/>
    <property type="molecule type" value="Genomic_DNA"/>
</dbReference>
<dbReference type="GO" id="GO:0000976">
    <property type="term" value="F:transcription cis-regulatory region binding"/>
    <property type="evidence" value="ECO:0007669"/>
    <property type="project" value="TreeGrafter"/>
</dbReference>